<dbReference type="Gene3D" id="2.60.40.10">
    <property type="entry name" value="Immunoglobulins"/>
    <property type="match status" value="1"/>
</dbReference>
<dbReference type="PROSITE" id="PS51379">
    <property type="entry name" value="4FE4S_FER_2"/>
    <property type="match status" value="1"/>
</dbReference>
<dbReference type="GO" id="GO:0046872">
    <property type="term" value="F:metal ion binding"/>
    <property type="evidence" value="ECO:0007669"/>
    <property type="project" value="UniProtKB-KW"/>
</dbReference>
<feature type="transmembrane region" description="Helical" evidence="7">
    <location>
        <begin position="343"/>
        <end position="363"/>
    </location>
</feature>
<evidence type="ECO:0000256" key="6">
    <source>
        <dbReference type="ARBA" id="ARBA00023014"/>
    </source>
</evidence>
<dbReference type="NCBIfam" id="TIGR02745">
    <property type="entry name" value="ccoG_rdxA_fixG"/>
    <property type="match status" value="1"/>
</dbReference>
<dbReference type="PROSITE" id="PS00198">
    <property type="entry name" value="4FE4S_FER_1"/>
    <property type="match status" value="1"/>
</dbReference>
<dbReference type="SUPFAM" id="SSF54862">
    <property type="entry name" value="4Fe-4S ferredoxins"/>
    <property type="match status" value="1"/>
</dbReference>
<dbReference type="OrthoDB" id="9811700at2"/>
<proteinExistence type="predicted"/>
<keyword evidence="6" id="KW-0411">Iron-sulfur</keyword>
<dbReference type="AlphaFoldDB" id="A0A1T1AT33"/>
<dbReference type="PANTHER" id="PTHR30176:SF3">
    <property type="entry name" value="FERREDOXIN-TYPE PROTEIN NAPH"/>
    <property type="match status" value="1"/>
</dbReference>
<keyword evidence="7" id="KW-0812">Transmembrane</keyword>
<dbReference type="Gene3D" id="1.10.1060.10">
    <property type="entry name" value="Alpha-helical ferredoxin"/>
    <property type="match status" value="1"/>
</dbReference>
<dbReference type="RefSeq" id="WP_078365004.1">
    <property type="nucleotide sequence ID" value="NZ_MTJN01000002.1"/>
</dbReference>
<dbReference type="InterPro" id="IPR014116">
    <property type="entry name" value="Cyt_c_oxidase_cbb3_FixG"/>
</dbReference>
<keyword evidence="3" id="KW-0479">Metal-binding</keyword>
<evidence type="ECO:0000313" key="9">
    <source>
        <dbReference type="EMBL" id="OOV07173.1"/>
    </source>
</evidence>
<dbReference type="GO" id="GO:0005886">
    <property type="term" value="C:plasma membrane"/>
    <property type="evidence" value="ECO:0007669"/>
    <property type="project" value="TreeGrafter"/>
</dbReference>
<keyword evidence="5" id="KW-0408">Iron</keyword>
<evidence type="ECO:0000256" key="2">
    <source>
        <dbReference type="ARBA" id="ARBA00022485"/>
    </source>
</evidence>
<dbReference type="InterPro" id="IPR017896">
    <property type="entry name" value="4Fe4S_Fe-S-bd"/>
</dbReference>
<evidence type="ECO:0000313" key="10">
    <source>
        <dbReference type="Proteomes" id="UP000190750"/>
    </source>
</evidence>
<evidence type="ECO:0000256" key="3">
    <source>
        <dbReference type="ARBA" id="ARBA00022723"/>
    </source>
</evidence>
<dbReference type="InterPro" id="IPR013783">
    <property type="entry name" value="Ig-like_fold"/>
</dbReference>
<dbReference type="EMBL" id="MTJN01000002">
    <property type="protein sequence ID" value="OOV07173.1"/>
    <property type="molecule type" value="Genomic_DNA"/>
</dbReference>
<organism evidence="9 10">
    <name type="scientific">Rhodoferax fermentans</name>
    <dbReference type="NCBI Taxonomy" id="28066"/>
    <lineage>
        <taxon>Bacteria</taxon>
        <taxon>Pseudomonadati</taxon>
        <taxon>Pseudomonadota</taxon>
        <taxon>Betaproteobacteria</taxon>
        <taxon>Burkholderiales</taxon>
        <taxon>Comamonadaceae</taxon>
        <taxon>Rhodoferax</taxon>
    </lineage>
</organism>
<comment type="caution">
    <text evidence="9">The sequence shown here is derived from an EMBL/GenBank/DDBJ whole genome shotgun (WGS) entry which is preliminary data.</text>
</comment>
<keyword evidence="1" id="KW-0813">Transport</keyword>
<feature type="transmembrane region" description="Helical" evidence="7">
    <location>
        <begin position="40"/>
        <end position="61"/>
    </location>
</feature>
<dbReference type="PANTHER" id="PTHR30176">
    <property type="entry name" value="FERREDOXIN-TYPE PROTEIN NAPH"/>
    <property type="match status" value="1"/>
</dbReference>
<feature type="transmembrane region" description="Helical" evidence="7">
    <location>
        <begin position="88"/>
        <end position="109"/>
    </location>
</feature>
<dbReference type="Pfam" id="PF11614">
    <property type="entry name" value="FixG_C"/>
    <property type="match status" value="1"/>
</dbReference>
<dbReference type="Proteomes" id="UP000190750">
    <property type="component" value="Unassembled WGS sequence"/>
</dbReference>
<evidence type="ECO:0000256" key="4">
    <source>
        <dbReference type="ARBA" id="ARBA00022982"/>
    </source>
</evidence>
<dbReference type="Pfam" id="PF13746">
    <property type="entry name" value="Fer4_18"/>
    <property type="match status" value="1"/>
</dbReference>
<dbReference type="InterPro" id="IPR009051">
    <property type="entry name" value="Helical_ferredxn"/>
</dbReference>
<feature type="transmembrane region" description="Helical" evidence="7">
    <location>
        <begin position="199"/>
        <end position="216"/>
    </location>
</feature>
<dbReference type="InterPro" id="IPR051684">
    <property type="entry name" value="Electron_Trans/Redox"/>
</dbReference>
<keyword evidence="7" id="KW-0472">Membrane</keyword>
<dbReference type="STRING" id="28066.RF819_10930"/>
<protein>
    <submittedName>
        <fullName evidence="9">Cytochrome c oxidase accessory protein CcoG</fullName>
    </submittedName>
</protein>
<keyword evidence="2" id="KW-0004">4Fe-4S</keyword>
<feature type="transmembrane region" description="Helical" evidence="7">
    <location>
        <begin position="162"/>
        <end position="179"/>
    </location>
</feature>
<feature type="domain" description="4Fe-4S ferredoxin-type" evidence="8">
    <location>
        <begin position="260"/>
        <end position="288"/>
    </location>
</feature>
<evidence type="ECO:0000256" key="5">
    <source>
        <dbReference type="ARBA" id="ARBA00023004"/>
    </source>
</evidence>
<dbReference type="Pfam" id="PF12801">
    <property type="entry name" value="Fer4_5"/>
    <property type="match status" value="1"/>
</dbReference>
<evidence type="ECO:0000256" key="7">
    <source>
        <dbReference type="SAM" id="Phobius"/>
    </source>
</evidence>
<sequence>MSRKTIPILPIANSATEGGLFVMDAKNKIYVRAVTGRFAAWRWAAVWLTQLVFYGLPWLSWNDRQAVLFDLGQQRFYLFGLALYPQDLIYLAVLLMLAALLLFFVTAVAGRIWCGFACPQTVYTEIFLWVEQRLEGSHHARKRLDAMPWTAEKMARKGGKQAAWLLISLWTGFTFVGYFTPIQTLGATALALAWTPWELFWVGFYGLATYVNAGYLREQMCKHACPYARFQGAMMDRDTLVIGYDTTRGESRGARSRSADPKALGLGDCVDCTLCVQVCPTGIDIRDGLQSNCIGCAACIDVCDAVMGQMNYPKGLIRYSTQNGLANGWDQPTLRKRVLRKRVLIYAALLLAAVLAFVSSLALRSPMRVDVVRDRGVMARVVNGGAVENVYRLHVMNATEEVQRYRVTVLGHPDLSLGEPLELALGPVEARTVPLSVRLPFTDASSLAGQTLPIQLEVTQLGSDEELVKVREKTTFYVPE</sequence>
<keyword evidence="4" id="KW-0249">Electron transport</keyword>
<evidence type="ECO:0000256" key="1">
    <source>
        <dbReference type="ARBA" id="ARBA00022448"/>
    </source>
</evidence>
<name>A0A1T1AT33_RHOFE</name>
<dbReference type="InterPro" id="IPR017900">
    <property type="entry name" value="4Fe4S_Fe_S_CS"/>
</dbReference>
<dbReference type="InterPro" id="IPR032879">
    <property type="entry name" value="FixG_C"/>
</dbReference>
<reference evidence="9 10" key="1">
    <citation type="submission" date="2017-01" db="EMBL/GenBank/DDBJ databases">
        <title>Genome sequencing of Rhodoferax fermentans JCM 7819.</title>
        <authorList>
            <person name="Kim Y.J."/>
            <person name="Farh M.E.-A."/>
            <person name="Yang D.-C."/>
        </authorList>
    </citation>
    <scope>NUCLEOTIDE SEQUENCE [LARGE SCALE GENOMIC DNA]</scope>
    <source>
        <strain evidence="9 10">JCM 7819</strain>
    </source>
</reference>
<evidence type="ECO:0000259" key="8">
    <source>
        <dbReference type="PROSITE" id="PS51379"/>
    </source>
</evidence>
<dbReference type="GO" id="GO:0051539">
    <property type="term" value="F:4 iron, 4 sulfur cluster binding"/>
    <property type="evidence" value="ECO:0007669"/>
    <property type="project" value="UniProtKB-KW"/>
</dbReference>
<gene>
    <name evidence="9" type="ORF">RF819_10930</name>
</gene>
<keyword evidence="7" id="KW-1133">Transmembrane helix</keyword>
<keyword evidence="10" id="KW-1185">Reference proteome</keyword>
<accession>A0A1T1AT33</accession>